<reference evidence="1" key="2">
    <citation type="journal article" date="2015" name="Data Brief">
        <title>Shoot transcriptome of the giant reed, Arundo donax.</title>
        <authorList>
            <person name="Barrero R.A."/>
            <person name="Guerrero F.D."/>
            <person name="Moolhuijzen P."/>
            <person name="Goolsby J.A."/>
            <person name="Tidwell J."/>
            <person name="Bellgard S.E."/>
            <person name="Bellgard M.I."/>
        </authorList>
    </citation>
    <scope>NUCLEOTIDE SEQUENCE</scope>
    <source>
        <tissue evidence="1">Shoot tissue taken approximately 20 cm above the soil surface</tissue>
    </source>
</reference>
<proteinExistence type="predicted"/>
<accession>A0A0A8Y0L4</accession>
<sequence length="42" mass="4729">MWARKFDFGQAFLAFVRAEAFRLFQGFSCPLASLGKNVGNKT</sequence>
<evidence type="ECO:0000313" key="1">
    <source>
        <dbReference type="EMBL" id="JAD17582.1"/>
    </source>
</evidence>
<organism evidence="1">
    <name type="scientific">Arundo donax</name>
    <name type="common">Giant reed</name>
    <name type="synonym">Donax arundinaceus</name>
    <dbReference type="NCBI Taxonomy" id="35708"/>
    <lineage>
        <taxon>Eukaryota</taxon>
        <taxon>Viridiplantae</taxon>
        <taxon>Streptophyta</taxon>
        <taxon>Embryophyta</taxon>
        <taxon>Tracheophyta</taxon>
        <taxon>Spermatophyta</taxon>
        <taxon>Magnoliopsida</taxon>
        <taxon>Liliopsida</taxon>
        <taxon>Poales</taxon>
        <taxon>Poaceae</taxon>
        <taxon>PACMAD clade</taxon>
        <taxon>Arundinoideae</taxon>
        <taxon>Arundineae</taxon>
        <taxon>Arundo</taxon>
    </lineage>
</organism>
<name>A0A0A8Y0L4_ARUDO</name>
<protein>
    <submittedName>
        <fullName evidence="1">Uncharacterized protein</fullName>
    </submittedName>
</protein>
<reference evidence="1" key="1">
    <citation type="submission" date="2014-09" db="EMBL/GenBank/DDBJ databases">
        <authorList>
            <person name="Magalhaes I.L.F."/>
            <person name="Oliveira U."/>
            <person name="Santos F.R."/>
            <person name="Vidigal T.H.D.A."/>
            <person name="Brescovit A.D."/>
            <person name="Santos A.J."/>
        </authorList>
    </citation>
    <scope>NUCLEOTIDE SEQUENCE</scope>
    <source>
        <tissue evidence="1">Shoot tissue taken approximately 20 cm above the soil surface</tissue>
    </source>
</reference>
<dbReference type="EMBL" id="GBRH01280313">
    <property type="protein sequence ID" value="JAD17582.1"/>
    <property type="molecule type" value="Transcribed_RNA"/>
</dbReference>
<dbReference type="AlphaFoldDB" id="A0A0A8Y0L4"/>